<sequence>MRFTLITVAVIAGLFRTCICDEVAGYSELANDLFAPLAATSDTSPNLTRNIFSRQTQWCTAGSPYVICPTPRTCCNAKDNWLPSRLLLRRRWVMPEGADINLTICVNLSVYINLSGNYNVTVYYYPQHCNLNSLFGYFHLQNKDY</sequence>
<dbReference type="Proteomes" id="UP001303647">
    <property type="component" value="Unassembled WGS sequence"/>
</dbReference>
<feature type="chain" id="PRO_5042849902" evidence="1">
    <location>
        <begin position="21"/>
        <end position="145"/>
    </location>
</feature>
<proteinExistence type="predicted"/>
<dbReference type="AlphaFoldDB" id="A0AAN7CRL8"/>
<reference evidence="2" key="1">
    <citation type="journal article" date="2023" name="Mol. Phylogenet. Evol.">
        <title>Genome-scale phylogeny and comparative genomics of the fungal order Sordariales.</title>
        <authorList>
            <person name="Hensen N."/>
            <person name="Bonometti L."/>
            <person name="Westerberg I."/>
            <person name="Brannstrom I.O."/>
            <person name="Guillou S."/>
            <person name="Cros-Aarteil S."/>
            <person name="Calhoun S."/>
            <person name="Haridas S."/>
            <person name="Kuo A."/>
            <person name="Mondo S."/>
            <person name="Pangilinan J."/>
            <person name="Riley R."/>
            <person name="LaButti K."/>
            <person name="Andreopoulos B."/>
            <person name="Lipzen A."/>
            <person name="Chen C."/>
            <person name="Yan M."/>
            <person name="Daum C."/>
            <person name="Ng V."/>
            <person name="Clum A."/>
            <person name="Steindorff A."/>
            <person name="Ohm R.A."/>
            <person name="Martin F."/>
            <person name="Silar P."/>
            <person name="Natvig D.O."/>
            <person name="Lalanne C."/>
            <person name="Gautier V."/>
            <person name="Ament-Velasquez S.L."/>
            <person name="Kruys A."/>
            <person name="Hutchinson M.I."/>
            <person name="Powell A.J."/>
            <person name="Barry K."/>
            <person name="Miller A.N."/>
            <person name="Grigoriev I.V."/>
            <person name="Debuchy R."/>
            <person name="Gladieux P."/>
            <person name="Hiltunen Thoren M."/>
            <person name="Johannesson H."/>
        </authorList>
    </citation>
    <scope>NUCLEOTIDE SEQUENCE</scope>
    <source>
        <strain evidence="2">CBS 359.72</strain>
    </source>
</reference>
<organism evidence="2 3">
    <name type="scientific">Corynascus novoguineensis</name>
    <dbReference type="NCBI Taxonomy" id="1126955"/>
    <lineage>
        <taxon>Eukaryota</taxon>
        <taxon>Fungi</taxon>
        <taxon>Dikarya</taxon>
        <taxon>Ascomycota</taxon>
        <taxon>Pezizomycotina</taxon>
        <taxon>Sordariomycetes</taxon>
        <taxon>Sordariomycetidae</taxon>
        <taxon>Sordariales</taxon>
        <taxon>Chaetomiaceae</taxon>
        <taxon>Corynascus</taxon>
    </lineage>
</organism>
<feature type="signal peptide" evidence="1">
    <location>
        <begin position="1"/>
        <end position="20"/>
    </location>
</feature>
<evidence type="ECO:0000313" key="3">
    <source>
        <dbReference type="Proteomes" id="UP001303647"/>
    </source>
</evidence>
<evidence type="ECO:0000313" key="2">
    <source>
        <dbReference type="EMBL" id="KAK4247049.1"/>
    </source>
</evidence>
<keyword evidence="3" id="KW-1185">Reference proteome</keyword>
<evidence type="ECO:0000256" key="1">
    <source>
        <dbReference type="SAM" id="SignalP"/>
    </source>
</evidence>
<accession>A0AAN7CRL8</accession>
<comment type="caution">
    <text evidence="2">The sequence shown here is derived from an EMBL/GenBank/DDBJ whole genome shotgun (WGS) entry which is preliminary data.</text>
</comment>
<gene>
    <name evidence="2" type="ORF">C7999DRAFT_32522</name>
</gene>
<protein>
    <submittedName>
        <fullName evidence="2">Uncharacterized protein</fullName>
    </submittedName>
</protein>
<name>A0AAN7CRL8_9PEZI</name>
<keyword evidence="1" id="KW-0732">Signal</keyword>
<reference evidence="2" key="2">
    <citation type="submission" date="2023-05" db="EMBL/GenBank/DDBJ databases">
        <authorList>
            <consortium name="Lawrence Berkeley National Laboratory"/>
            <person name="Steindorff A."/>
            <person name="Hensen N."/>
            <person name="Bonometti L."/>
            <person name="Westerberg I."/>
            <person name="Brannstrom I.O."/>
            <person name="Guillou S."/>
            <person name="Cros-Aarteil S."/>
            <person name="Calhoun S."/>
            <person name="Haridas S."/>
            <person name="Kuo A."/>
            <person name="Mondo S."/>
            <person name="Pangilinan J."/>
            <person name="Riley R."/>
            <person name="Labutti K."/>
            <person name="Andreopoulos B."/>
            <person name="Lipzen A."/>
            <person name="Chen C."/>
            <person name="Yanf M."/>
            <person name="Daum C."/>
            <person name="Ng V."/>
            <person name="Clum A."/>
            <person name="Ohm R."/>
            <person name="Martin F."/>
            <person name="Silar P."/>
            <person name="Natvig D."/>
            <person name="Lalanne C."/>
            <person name="Gautier V."/>
            <person name="Ament-Velasquez S.L."/>
            <person name="Kruys A."/>
            <person name="Hutchinson M.I."/>
            <person name="Powell A.J."/>
            <person name="Barry K."/>
            <person name="Miller A.N."/>
            <person name="Grigoriev I.V."/>
            <person name="Debuchy R."/>
            <person name="Gladieux P."/>
            <person name="Thoren M.H."/>
            <person name="Johannesson H."/>
        </authorList>
    </citation>
    <scope>NUCLEOTIDE SEQUENCE</scope>
    <source>
        <strain evidence="2">CBS 359.72</strain>
    </source>
</reference>
<dbReference type="EMBL" id="MU857661">
    <property type="protein sequence ID" value="KAK4247049.1"/>
    <property type="molecule type" value="Genomic_DNA"/>
</dbReference>